<gene>
    <name evidence="1" type="ORF">LCGC14_2242110</name>
</gene>
<sequence length="142" mass="15852">DKLEREVTRVVTGAKRCESLEDLVRYIISTKLIAGDLLGLYAMAFIEAQEESIMGKNTFADQVRDVKGIMLTDGAWLVWDNVNGTWSLRDVNDGLIVDVKDDVAYAVVKEVEVAETSRSYGVKITSDHRKTTRTQNTADARP</sequence>
<dbReference type="AlphaFoldDB" id="A0A0F9G072"/>
<accession>A0A0F9G072</accession>
<comment type="caution">
    <text evidence="1">The sequence shown here is derived from an EMBL/GenBank/DDBJ whole genome shotgun (WGS) entry which is preliminary data.</text>
</comment>
<feature type="non-terminal residue" evidence="1">
    <location>
        <position position="1"/>
    </location>
</feature>
<organism evidence="1">
    <name type="scientific">marine sediment metagenome</name>
    <dbReference type="NCBI Taxonomy" id="412755"/>
    <lineage>
        <taxon>unclassified sequences</taxon>
        <taxon>metagenomes</taxon>
        <taxon>ecological metagenomes</taxon>
    </lineage>
</organism>
<dbReference type="EMBL" id="LAZR01030383">
    <property type="protein sequence ID" value="KKL56772.1"/>
    <property type="molecule type" value="Genomic_DNA"/>
</dbReference>
<name>A0A0F9G072_9ZZZZ</name>
<protein>
    <submittedName>
        <fullName evidence="1">Uncharacterized protein</fullName>
    </submittedName>
</protein>
<reference evidence="1" key="1">
    <citation type="journal article" date="2015" name="Nature">
        <title>Complex archaea that bridge the gap between prokaryotes and eukaryotes.</title>
        <authorList>
            <person name="Spang A."/>
            <person name="Saw J.H."/>
            <person name="Jorgensen S.L."/>
            <person name="Zaremba-Niedzwiedzka K."/>
            <person name="Martijn J."/>
            <person name="Lind A.E."/>
            <person name="van Eijk R."/>
            <person name="Schleper C."/>
            <person name="Guy L."/>
            <person name="Ettema T.J."/>
        </authorList>
    </citation>
    <scope>NUCLEOTIDE SEQUENCE</scope>
</reference>
<proteinExistence type="predicted"/>
<evidence type="ECO:0000313" key="1">
    <source>
        <dbReference type="EMBL" id="KKL56772.1"/>
    </source>
</evidence>